<dbReference type="EMBL" id="JACBYE010000060">
    <property type="protein sequence ID" value="NYS95200.1"/>
    <property type="molecule type" value="Genomic_DNA"/>
</dbReference>
<comment type="caution">
    <text evidence="1">The sequence shown here is derived from an EMBL/GenBank/DDBJ whole genome shotgun (WGS) entry which is preliminary data.</text>
</comment>
<dbReference type="AlphaFoldDB" id="A0A853EXT3"/>
<accession>A0A853EXT3</accession>
<evidence type="ECO:0000313" key="1">
    <source>
        <dbReference type="EMBL" id="NYS95200.1"/>
    </source>
</evidence>
<gene>
    <name evidence="1" type="ORF">HZZ10_16920</name>
</gene>
<evidence type="ECO:0000313" key="2">
    <source>
        <dbReference type="Proteomes" id="UP000561011"/>
    </source>
</evidence>
<dbReference type="Proteomes" id="UP000561011">
    <property type="component" value="Unassembled WGS sequence"/>
</dbReference>
<keyword evidence="2" id="KW-1185">Reference proteome</keyword>
<dbReference type="RefSeq" id="WP_179914410.1">
    <property type="nucleotide sequence ID" value="NZ_JACBYE010000060.1"/>
</dbReference>
<reference evidence="1 2" key="1">
    <citation type="submission" date="2020-07" db="EMBL/GenBank/DDBJ databases">
        <title>MOT database genomes.</title>
        <authorList>
            <person name="Joseph S."/>
            <person name="Aduse-Opoku J."/>
            <person name="Hashim A."/>
            <person name="Wade W."/>
            <person name="Curtis M."/>
        </authorList>
    </citation>
    <scope>NUCLEOTIDE SEQUENCE [LARGE SCALE GENOMIC DNA]</scope>
    <source>
        <strain evidence="1 2">DSM 100099</strain>
    </source>
</reference>
<proteinExistence type="predicted"/>
<sequence>MTRKKRDRPDPKHFVQVNQRPSLGIELHSGRPWVGVDQQVGHGSADALFELTDEHYASEMAGEPVEGSFVTECWRGEHNDKLLYYPSGRTWRPEHWSASRTRRLPDPCRGEIWWHVDALGESADSESAEISRQLAAGTAEVVTDPEGVLRMTFALVCDHAYPRPAALIGGLTVGSTRDQACAVLGAPVQPETNTFQVEGHPVHLTFVDDGLVEVVLERTPSLPPPAGQIGVFLAAIGEPEASPAFQAAAALAGTTHRRWAASSGVGRRLLTFDSGVEMQVQDDRVISVQVSLSPEVGDSSYRSAADLVPGADEPLTRESLRAALGGPVASSGRTDLYRFGRRDLVVEHGVVGKHGVLSAGSGEVPTSMTAVLRGVTPSDRFYRWRSGEFTVFLDVLGRPSSNALVARVSSLPGVRVRLSKGVVASVEIGTSGHQSERFGAFVDGMPGAPVIGDIAFSRPGTFGDRGYVWDFDRGWIHALTSDGTAVKSITVTDGPPRGFLD</sequence>
<protein>
    <submittedName>
        <fullName evidence="1">Uncharacterized protein</fullName>
    </submittedName>
</protein>
<name>A0A853EXT3_9MICO</name>
<organism evidence="1 2">
    <name type="scientific">Sanguibacter inulinus</name>
    <dbReference type="NCBI Taxonomy" id="60922"/>
    <lineage>
        <taxon>Bacteria</taxon>
        <taxon>Bacillati</taxon>
        <taxon>Actinomycetota</taxon>
        <taxon>Actinomycetes</taxon>
        <taxon>Micrococcales</taxon>
        <taxon>Sanguibacteraceae</taxon>
        <taxon>Sanguibacter</taxon>
    </lineage>
</organism>